<protein>
    <submittedName>
        <fullName evidence="1">Winged helix DNA-binding domain-containing protein</fullName>
    </submittedName>
</protein>
<reference evidence="1 2" key="1">
    <citation type="submission" date="2017-01" db="EMBL/GenBank/DDBJ databases">
        <authorList>
            <person name="Mah S.A."/>
            <person name="Swanson W.J."/>
            <person name="Moy G.W."/>
            <person name="Vacquier V.D."/>
        </authorList>
    </citation>
    <scope>NUCLEOTIDE SEQUENCE [LARGE SCALE GENOMIC DNA]</scope>
    <source>
        <strain evidence="1 2">RU36E</strain>
    </source>
</reference>
<name>A0A1N6W6D6_AQUAC</name>
<dbReference type="PANTHER" id="PTHR30528:SF0">
    <property type="entry name" value="CYTOPLASMIC PROTEIN"/>
    <property type="match status" value="1"/>
</dbReference>
<dbReference type="PANTHER" id="PTHR30528">
    <property type="entry name" value="CYTOPLASMIC PROTEIN"/>
    <property type="match status" value="1"/>
</dbReference>
<evidence type="ECO:0000313" key="1">
    <source>
        <dbReference type="EMBL" id="SIQ85526.1"/>
    </source>
</evidence>
<gene>
    <name evidence="1" type="ORF">SAMN05878282_10919</name>
</gene>
<dbReference type="Pfam" id="PF06224">
    <property type="entry name" value="AlkZ-like"/>
    <property type="match status" value="1"/>
</dbReference>
<dbReference type="InterPro" id="IPR009351">
    <property type="entry name" value="AlkZ-like"/>
</dbReference>
<accession>A0A1N6W6D6</accession>
<organism evidence="1 2">
    <name type="scientific">Aquipseudomonas alcaligenes</name>
    <name type="common">Pseudomonas alcaligenes</name>
    <dbReference type="NCBI Taxonomy" id="43263"/>
    <lineage>
        <taxon>Bacteria</taxon>
        <taxon>Pseudomonadati</taxon>
        <taxon>Pseudomonadota</taxon>
        <taxon>Gammaproteobacteria</taxon>
        <taxon>Pseudomonadales</taxon>
        <taxon>Pseudomonadaceae</taxon>
        <taxon>Aquipseudomonas</taxon>
    </lineage>
</organism>
<sequence>MAGRRGFERLYDMPERVIPAALLDHPQLSEAQRQLLLRASDALVVATERELRNYFRLDAVDSSKLHLADLVEAGELLPVRVES</sequence>
<dbReference type="AlphaFoldDB" id="A0A1N6W6D6"/>
<dbReference type="GO" id="GO:0003677">
    <property type="term" value="F:DNA binding"/>
    <property type="evidence" value="ECO:0007669"/>
    <property type="project" value="UniProtKB-KW"/>
</dbReference>
<dbReference type="Proteomes" id="UP000185841">
    <property type="component" value="Unassembled WGS sequence"/>
</dbReference>
<proteinExistence type="predicted"/>
<keyword evidence="1" id="KW-0238">DNA-binding</keyword>
<dbReference type="EMBL" id="FTMP01000009">
    <property type="protein sequence ID" value="SIQ85526.1"/>
    <property type="molecule type" value="Genomic_DNA"/>
</dbReference>
<evidence type="ECO:0000313" key="2">
    <source>
        <dbReference type="Proteomes" id="UP000185841"/>
    </source>
</evidence>